<dbReference type="RefSeq" id="WP_274186953.1">
    <property type="nucleotide sequence ID" value="NZ_BAABHN010000048.1"/>
</dbReference>
<dbReference type="EMBL" id="JBHSIM010000048">
    <property type="protein sequence ID" value="MFC4835249.1"/>
    <property type="molecule type" value="Genomic_DNA"/>
</dbReference>
<keyword evidence="2" id="KW-1185">Reference proteome</keyword>
<accession>A0ABV9RM37</accession>
<dbReference type="Proteomes" id="UP001595909">
    <property type="component" value="Unassembled WGS sequence"/>
</dbReference>
<dbReference type="InterPro" id="IPR011473">
    <property type="entry name" value="DUF1579"/>
</dbReference>
<comment type="caution">
    <text evidence="1">The sequence shown here is derived from an EMBL/GenBank/DDBJ whole genome shotgun (WGS) entry which is preliminary data.</text>
</comment>
<organism evidence="1 2">
    <name type="scientific">Actinomycetospora chibensis</name>
    <dbReference type="NCBI Taxonomy" id="663606"/>
    <lineage>
        <taxon>Bacteria</taxon>
        <taxon>Bacillati</taxon>
        <taxon>Actinomycetota</taxon>
        <taxon>Actinomycetes</taxon>
        <taxon>Pseudonocardiales</taxon>
        <taxon>Pseudonocardiaceae</taxon>
        <taxon>Actinomycetospora</taxon>
    </lineage>
</organism>
<dbReference type="InterPro" id="IPR012349">
    <property type="entry name" value="Split_barrel_FMN-bd"/>
</dbReference>
<evidence type="ECO:0000313" key="2">
    <source>
        <dbReference type="Proteomes" id="UP001595909"/>
    </source>
</evidence>
<gene>
    <name evidence="1" type="ORF">ACFPEL_22765</name>
</gene>
<dbReference type="NCBIfam" id="TIGR00026">
    <property type="entry name" value="hi_GC_TIGR00026"/>
    <property type="match status" value="1"/>
</dbReference>
<name>A0ABV9RM37_9PSEU</name>
<proteinExistence type="predicted"/>
<sequence>MTTTPDTVPKPITPGEEMAALRRFHRDTTWTGTIAEGGMGPGTPAMTATGSGTHRLIQDGRWVVGDYRQDQYLLDGTPVLSWELHWVAGWDPARHEYRATLADCYGHAEVMAGHIDGDRLVFESTGDPVVRIRLTWVLQEPDAILWRNETSVGGGAWSLVEEYRCTPLPGPGGHSGANQAVRTFNKHVLNPLMLRLAGRRHWYAARVEHVGRRTQRAYATPVAARPVPGGFALPLPYGRDTDWCRNLLAAGGGVVTFDGARHDVTAPRIVPADEVRGSFTPYWQRMLAGVPEFVLATTVPAPRGAAGG</sequence>
<dbReference type="InterPro" id="IPR004378">
    <property type="entry name" value="F420H2_quin_Rdtase"/>
</dbReference>
<dbReference type="Pfam" id="PF07617">
    <property type="entry name" value="DUF1579"/>
    <property type="match status" value="1"/>
</dbReference>
<evidence type="ECO:0000313" key="1">
    <source>
        <dbReference type="EMBL" id="MFC4835249.1"/>
    </source>
</evidence>
<dbReference type="Gene3D" id="2.30.110.10">
    <property type="entry name" value="Electron Transport, Fmn-binding Protein, Chain A"/>
    <property type="match status" value="1"/>
</dbReference>
<protein>
    <submittedName>
        <fullName evidence="1">Nitroreductase family deazaflavin-dependent oxidoreductase</fullName>
    </submittedName>
</protein>
<reference evidence="2" key="1">
    <citation type="journal article" date="2019" name="Int. J. Syst. Evol. Microbiol.">
        <title>The Global Catalogue of Microorganisms (GCM) 10K type strain sequencing project: providing services to taxonomists for standard genome sequencing and annotation.</title>
        <authorList>
            <consortium name="The Broad Institute Genomics Platform"/>
            <consortium name="The Broad Institute Genome Sequencing Center for Infectious Disease"/>
            <person name="Wu L."/>
            <person name="Ma J."/>
        </authorList>
    </citation>
    <scope>NUCLEOTIDE SEQUENCE [LARGE SCALE GENOMIC DNA]</scope>
    <source>
        <strain evidence="2">CCUG 50347</strain>
    </source>
</reference>